<name>A0A381SAZ5_9ZZZZ</name>
<dbReference type="PANTHER" id="PTHR42837:SF2">
    <property type="entry name" value="MEMBRANE METALLOPROTEASE ARASP2, CHLOROPLASTIC-RELATED"/>
    <property type="match status" value="1"/>
</dbReference>
<dbReference type="Pfam" id="PF17820">
    <property type="entry name" value="PDZ_6"/>
    <property type="match status" value="1"/>
</dbReference>
<dbReference type="Gene3D" id="2.30.42.10">
    <property type="match status" value="1"/>
</dbReference>
<comment type="subcellular location">
    <subcellularLocation>
        <location evidence="2">Membrane</location>
        <topology evidence="2">Multi-pass membrane protein</topology>
    </subcellularLocation>
</comment>
<evidence type="ECO:0000313" key="12">
    <source>
        <dbReference type="EMBL" id="SVA00669.1"/>
    </source>
</evidence>
<evidence type="ECO:0000259" key="11">
    <source>
        <dbReference type="PROSITE" id="PS50106"/>
    </source>
</evidence>
<dbReference type="InterPro" id="IPR004387">
    <property type="entry name" value="Pept_M50_Zn"/>
</dbReference>
<keyword evidence="7 10" id="KW-1133">Transmembrane helix</keyword>
<proteinExistence type="predicted"/>
<keyword evidence="8" id="KW-0482">Metalloprotease</keyword>
<evidence type="ECO:0000256" key="6">
    <source>
        <dbReference type="ARBA" id="ARBA00022833"/>
    </source>
</evidence>
<reference evidence="12" key="1">
    <citation type="submission" date="2018-05" db="EMBL/GenBank/DDBJ databases">
        <authorList>
            <person name="Lanie J.A."/>
            <person name="Ng W.-L."/>
            <person name="Kazmierczak K.M."/>
            <person name="Andrzejewski T.M."/>
            <person name="Davidsen T.M."/>
            <person name="Wayne K.J."/>
            <person name="Tettelin H."/>
            <person name="Glass J.I."/>
            <person name="Rusch D."/>
            <person name="Podicherti R."/>
            <person name="Tsui H.-C.T."/>
            <person name="Winkler M.E."/>
        </authorList>
    </citation>
    <scope>NUCLEOTIDE SEQUENCE</scope>
</reference>
<dbReference type="GO" id="GO:0004222">
    <property type="term" value="F:metalloendopeptidase activity"/>
    <property type="evidence" value="ECO:0007669"/>
    <property type="project" value="InterPro"/>
</dbReference>
<protein>
    <recommendedName>
        <fullName evidence="11">PDZ domain-containing protein</fullName>
    </recommendedName>
</protein>
<feature type="domain" description="PDZ" evidence="11">
    <location>
        <begin position="200"/>
        <end position="243"/>
    </location>
</feature>
<dbReference type="PROSITE" id="PS50106">
    <property type="entry name" value="PDZ"/>
    <property type="match status" value="1"/>
</dbReference>
<dbReference type="InterPro" id="IPR036034">
    <property type="entry name" value="PDZ_sf"/>
</dbReference>
<feature type="transmembrane region" description="Helical" evidence="10">
    <location>
        <begin position="467"/>
        <end position="487"/>
    </location>
</feature>
<comment type="cofactor">
    <cofactor evidence="1">
        <name>Zn(2+)</name>
        <dbReference type="ChEBI" id="CHEBI:29105"/>
    </cofactor>
</comment>
<dbReference type="InterPro" id="IPR008915">
    <property type="entry name" value="Peptidase_M50"/>
</dbReference>
<evidence type="ECO:0000256" key="5">
    <source>
        <dbReference type="ARBA" id="ARBA00022801"/>
    </source>
</evidence>
<dbReference type="EMBL" id="UINC01002825">
    <property type="protein sequence ID" value="SVA00669.1"/>
    <property type="molecule type" value="Genomic_DNA"/>
</dbReference>
<organism evidence="12">
    <name type="scientific">marine metagenome</name>
    <dbReference type="NCBI Taxonomy" id="408172"/>
    <lineage>
        <taxon>unclassified sequences</taxon>
        <taxon>metagenomes</taxon>
        <taxon>ecological metagenomes</taxon>
    </lineage>
</organism>
<keyword evidence="9 10" id="KW-0472">Membrane</keyword>
<keyword evidence="3" id="KW-0645">Protease</keyword>
<dbReference type="InterPro" id="IPR001478">
    <property type="entry name" value="PDZ"/>
</dbReference>
<evidence type="ECO:0000256" key="1">
    <source>
        <dbReference type="ARBA" id="ARBA00001947"/>
    </source>
</evidence>
<evidence type="ECO:0000256" key="9">
    <source>
        <dbReference type="ARBA" id="ARBA00023136"/>
    </source>
</evidence>
<dbReference type="AlphaFoldDB" id="A0A381SAZ5"/>
<evidence type="ECO:0000256" key="3">
    <source>
        <dbReference type="ARBA" id="ARBA00022670"/>
    </source>
</evidence>
<dbReference type="SUPFAM" id="SSF50156">
    <property type="entry name" value="PDZ domain-like"/>
    <property type="match status" value="1"/>
</dbReference>
<sequence length="549" mass="58714">MPETVFFGVVTFLLVLGPLIILHELGHLWTARRFGVKTLEFGFGYPPRAGGIWSGNTSVLIDDQTVFEIDRRSLSGKVSTISIMLDEHDRTVALSVRERVKGDDAEASQGGSILTGRIKSVEADRLVIADMLWSFNWLPLGGFVRMVGEESSSARGSLGSKPRWQRIVVMAAGAAVNAIIPFILLPAVLMVPSDKSVGDVTIVTVFPGSPADLAGIKSGDKIVKVDGRKIENVSELQQAVTVKLGAESTWEIESGIPNLFARPAEPQYQYSGDTAKVLMTPRWRPPSRAVVSGMPNSEMEIRLSQARVFDASVGINTVITVVDEPIDTLYQISNEDAAKLKPPAVLGDRLTVVAMAGEAGKHISLADARAHDNGLGLKTSVQEGATGVQITTVNPQIVTKGLNPIKAFPQGWRQSIDILVLTRNAITTTLIGSSNPQFEGPSTVGPVGIGQLTGEIAVADAGIDAKIITLVTLAATLSLSLAILNILPIPALDGGRIFFVLVEIARRGKKISPEREGLVHFVGFALLIGLISVISVQDITRIIRGESFF</sequence>
<dbReference type="PANTHER" id="PTHR42837">
    <property type="entry name" value="REGULATOR OF SIGMA-E PROTEASE RSEP"/>
    <property type="match status" value="1"/>
</dbReference>
<gene>
    <name evidence="12" type="ORF">METZ01_LOCUS53523</name>
</gene>
<keyword evidence="6" id="KW-0862">Zinc</keyword>
<evidence type="ECO:0000256" key="10">
    <source>
        <dbReference type="SAM" id="Phobius"/>
    </source>
</evidence>
<feature type="transmembrane region" description="Helical" evidence="10">
    <location>
        <begin position="126"/>
        <end position="147"/>
    </location>
</feature>
<dbReference type="GO" id="GO:0016020">
    <property type="term" value="C:membrane"/>
    <property type="evidence" value="ECO:0007669"/>
    <property type="project" value="UniProtKB-SubCell"/>
</dbReference>
<feature type="transmembrane region" description="Helical" evidence="10">
    <location>
        <begin position="167"/>
        <end position="189"/>
    </location>
</feature>
<dbReference type="Pfam" id="PF02163">
    <property type="entry name" value="Peptidase_M50"/>
    <property type="match status" value="2"/>
</dbReference>
<keyword evidence="5" id="KW-0378">Hydrolase</keyword>
<evidence type="ECO:0000256" key="4">
    <source>
        <dbReference type="ARBA" id="ARBA00022692"/>
    </source>
</evidence>
<evidence type="ECO:0000256" key="2">
    <source>
        <dbReference type="ARBA" id="ARBA00004141"/>
    </source>
</evidence>
<evidence type="ECO:0000256" key="7">
    <source>
        <dbReference type="ARBA" id="ARBA00022989"/>
    </source>
</evidence>
<dbReference type="InterPro" id="IPR041489">
    <property type="entry name" value="PDZ_6"/>
</dbReference>
<evidence type="ECO:0000256" key="8">
    <source>
        <dbReference type="ARBA" id="ARBA00023049"/>
    </source>
</evidence>
<accession>A0A381SAZ5</accession>
<keyword evidence="4 10" id="KW-0812">Transmembrane</keyword>
<feature type="transmembrane region" description="Helical" evidence="10">
    <location>
        <begin position="517"/>
        <end position="536"/>
    </location>
</feature>
<dbReference type="GO" id="GO:0006508">
    <property type="term" value="P:proteolysis"/>
    <property type="evidence" value="ECO:0007669"/>
    <property type="project" value="UniProtKB-KW"/>
</dbReference>
<dbReference type="SMART" id="SM00228">
    <property type="entry name" value="PDZ"/>
    <property type="match status" value="1"/>
</dbReference>
<feature type="transmembrane region" description="Helical" evidence="10">
    <location>
        <begin position="6"/>
        <end position="25"/>
    </location>
</feature>